<dbReference type="Pfam" id="PF04801">
    <property type="entry name" value="RPC5"/>
    <property type="match status" value="1"/>
</dbReference>
<dbReference type="PANTHER" id="PTHR12069:SF0">
    <property type="entry name" value="DNA-DIRECTED RNA POLYMERASE III SUBUNIT RPC5"/>
    <property type="match status" value="1"/>
</dbReference>
<evidence type="ECO:0000313" key="2">
    <source>
        <dbReference type="EMBL" id="CAI0420115.1"/>
    </source>
</evidence>
<feature type="compositionally biased region" description="Basic and acidic residues" evidence="1">
    <location>
        <begin position="100"/>
        <end position="111"/>
    </location>
</feature>
<dbReference type="EMBL" id="CAMGYJ010000005">
    <property type="protein sequence ID" value="CAI0420115.1"/>
    <property type="molecule type" value="Genomic_DNA"/>
</dbReference>
<gene>
    <name evidence="2" type="ORF">LITE_LOCUS18270</name>
</gene>
<proteinExistence type="predicted"/>
<dbReference type="Proteomes" id="UP001154282">
    <property type="component" value="Unassembled WGS sequence"/>
</dbReference>
<protein>
    <recommendedName>
        <fullName evidence="4">DNA-directed RNA polymerase III subunit RPC5</fullName>
    </recommendedName>
</protein>
<keyword evidence="3" id="KW-1185">Reference proteome</keyword>
<dbReference type="PANTHER" id="PTHR12069">
    <property type="entry name" value="DNA-DIRECTED RNA POLYMERASES III 80 KDA POLYPEPTIDE RNA POLYMERASE III SUBUNIT 5"/>
    <property type="match status" value="1"/>
</dbReference>
<accession>A0AAV0KE06</accession>
<dbReference type="GO" id="GO:0005666">
    <property type="term" value="C:RNA polymerase III complex"/>
    <property type="evidence" value="ECO:0007669"/>
    <property type="project" value="TreeGrafter"/>
</dbReference>
<feature type="region of interest" description="Disordered" evidence="1">
    <location>
        <begin position="1"/>
        <end position="83"/>
    </location>
</feature>
<name>A0AAV0KE06_9ROSI</name>
<feature type="compositionally biased region" description="Polar residues" evidence="1">
    <location>
        <begin position="505"/>
        <end position="518"/>
    </location>
</feature>
<feature type="region of interest" description="Disordered" evidence="1">
    <location>
        <begin position="250"/>
        <end position="277"/>
    </location>
</feature>
<feature type="compositionally biased region" description="Low complexity" evidence="1">
    <location>
        <begin position="58"/>
        <end position="67"/>
    </location>
</feature>
<dbReference type="GO" id="GO:0042797">
    <property type="term" value="P:tRNA transcription by RNA polymerase III"/>
    <property type="evidence" value="ECO:0007669"/>
    <property type="project" value="TreeGrafter"/>
</dbReference>
<evidence type="ECO:0000256" key="1">
    <source>
        <dbReference type="SAM" id="MobiDB-lite"/>
    </source>
</evidence>
<evidence type="ECO:0000313" key="3">
    <source>
        <dbReference type="Proteomes" id="UP001154282"/>
    </source>
</evidence>
<comment type="caution">
    <text evidence="2">The sequence shown here is derived from an EMBL/GenBank/DDBJ whole genome shotgun (WGS) entry which is preliminary data.</text>
</comment>
<reference evidence="2" key="1">
    <citation type="submission" date="2022-08" db="EMBL/GenBank/DDBJ databases">
        <authorList>
            <person name="Gutierrez-Valencia J."/>
        </authorList>
    </citation>
    <scope>NUCLEOTIDE SEQUENCE</scope>
</reference>
<sequence>MDLDDFDDVDAPKQAPARAAKFLPKSSRFKPQPKGKTAAQSSSKPEDSVAKTEPQEPLPSALPSAPASKEEDEDIKPKLDAAAKAEAEAWLEMEVDAAKREAEDGNDHMDVDGGEEGKEDDDVIVREIDVFVTPSVDTDTQLYVLQYPLRPRWRPYELDDRCREVRVKPSTSEVEVDLSIDDSMNWDADYARALEMTKRTLSSVWAPPTARAGYAVGVLIGNKLHLNPVKAVVQLRPSLKHVESKDAGIAIKQEESSQTKRAGPSKKQITKTETVNGQVSDAGETWVPLKYHDSKSDMSSTYMEKMVTQEHSPIDFTMSSYDYMSSMCPGASNSADKPKGPSRRFLLSLPLEERIQKLLMEGPALQKFGAIKHFAPESSSEDLLTMLEEHGQLVQGLWTAKTSLLVPPNDRPKHLARDYVLLKFNEGLEISSSIIRVHPKFQEDMKLFLNTFGVERPSLGDWKFKEQTDWSFIKQFPRVVEKYKKSYESAWKNISEILSKVGRVGSSNKSTARGNVPSNPAKKLGSDKSTATRTAASMPTKGSITRETQEVLKKVLPKIFQTHKVCSYQFICQNLRDQAVQTATLPKADPRVAKAAASAADAPQEEFEEVINEYATKIHGFYVLKSSPDHPEFDPLRRVVMDLLMARGPNAKLKKAEIMEAAQLALKRTVPNNEYQKVVTELCESKGSAWMLKSGDGKPS</sequence>
<evidence type="ECO:0008006" key="4">
    <source>
        <dbReference type="Google" id="ProtNLM"/>
    </source>
</evidence>
<organism evidence="2 3">
    <name type="scientific">Linum tenue</name>
    <dbReference type="NCBI Taxonomy" id="586396"/>
    <lineage>
        <taxon>Eukaryota</taxon>
        <taxon>Viridiplantae</taxon>
        <taxon>Streptophyta</taxon>
        <taxon>Embryophyta</taxon>
        <taxon>Tracheophyta</taxon>
        <taxon>Spermatophyta</taxon>
        <taxon>Magnoliopsida</taxon>
        <taxon>eudicotyledons</taxon>
        <taxon>Gunneridae</taxon>
        <taxon>Pentapetalae</taxon>
        <taxon>rosids</taxon>
        <taxon>fabids</taxon>
        <taxon>Malpighiales</taxon>
        <taxon>Linaceae</taxon>
        <taxon>Linum</taxon>
    </lineage>
</organism>
<feature type="region of interest" description="Disordered" evidence="1">
    <location>
        <begin position="505"/>
        <end position="543"/>
    </location>
</feature>
<feature type="region of interest" description="Disordered" evidence="1">
    <location>
        <begin position="100"/>
        <end position="119"/>
    </location>
</feature>
<dbReference type="AlphaFoldDB" id="A0AAV0KE06"/>
<feature type="compositionally biased region" description="Polar residues" evidence="1">
    <location>
        <begin position="527"/>
        <end position="543"/>
    </location>
</feature>
<dbReference type="InterPro" id="IPR006886">
    <property type="entry name" value="RNA_pol_III_Rpc5"/>
</dbReference>
<feature type="compositionally biased region" description="Basic and acidic residues" evidence="1">
    <location>
        <begin position="44"/>
        <end position="54"/>
    </location>
</feature>